<comment type="pathway">
    <text evidence="2 6">Carbohydrate degradation; pentose phosphate pathway; D-ribulose 5-phosphate from D-glucose 6-phosphate (oxidative stage): step 2/3.</text>
</comment>
<dbReference type="GO" id="GO:0005975">
    <property type="term" value="P:carbohydrate metabolic process"/>
    <property type="evidence" value="ECO:0007669"/>
    <property type="project" value="UniProtKB-UniRule"/>
</dbReference>
<dbReference type="Proteomes" id="UP001219933">
    <property type="component" value="Chromosome 1"/>
</dbReference>
<gene>
    <name evidence="8" type="primary">SOL1</name>
    <name evidence="8" type="ORF">MCUN1_000143</name>
</gene>
<dbReference type="Gene3D" id="3.40.50.1360">
    <property type="match status" value="1"/>
</dbReference>
<evidence type="ECO:0000313" key="8">
    <source>
        <dbReference type="EMBL" id="WFD33330.1"/>
    </source>
</evidence>
<proteinExistence type="inferred from homology"/>
<dbReference type="InterPro" id="IPR037171">
    <property type="entry name" value="NagB/RpiA_transferase-like"/>
</dbReference>
<name>A0AAF0J4R7_9BASI</name>
<dbReference type="PANTHER" id="PTHR11054:SF0">
    <property type="entry name" value="6-PHOSPHOGLUCONOLACTONASE"/>
    <property type="match status" value="1"/>
</dbReference>
<evidence type="ECO:0000256" key="2">
    <source>
        <dbReference type="ARBA" id="ARBA00004961"/>
    </source>
</evidence>
<dbReference type="GO" id="GO:0006098">
    <property type="term" value="P:pentose-phosphate shunt"/>
    <property type="evidence" value="ECO:0007669"/>
    <property type="project" value="InterPro"/>
</dbReference>
<comment type="similarity">
    <text evidence="3 6">Belongs to the glucosamine/galactosamine-6-phosphate isomerase family. 6-phosphogluconolactonase subfamily.</text>
</comment>
<dbReference type="CDD" id="cd01400">
    <property type="entry name" value="6PGL"/>
    <property type="match status" value="1"/>
</dbReference>
<protein>
    <recommendedName>
        <fullName evidence="4 6">6-phosphogluconolactonase</fullName>
        <shortName evidence="6">6PGL</shortName>
        <ecNumber evidence="4 6">3.1.1.31</ecNumber>
    </recommendedName>
</protein>
<keyword evidence="5 6" id="KW-0378">Hydrolase</keyword>
<dbReference type="SUPFAM" id="SSF100950">
    <property type="entry name" value="NagB/RpiA/CoA transferase-like"/>
    <property type="match status" value="1"/>
</dbReference>
<evidence type="ECO:0000256" key="3">
    <source>
        <dbReference type="ARBA" id="ARBA00010662"/>
    </source>
</evidence>
<dbReference type="PANTHER" id="PTHR11054">
    <property type="entry name" value="6-PHOSPHOGLUCONOLACTONASE"/>
    <property type="match status" value="1"/>
</dbReference>
<sequence length="265" mass="29598">MPDIAHRDKAPPVLHTFADSDELSARLADFVIRTQNEALERRSKFTIALSGGSLPTILARHLIDRTDNAVKWDKWQVFFADERLVPLDDPESNYNACKKALFDHVPELQRSQIVTIDESLLSNAEEVADAYEQELVHAFVGKDAVRNPVFDLILLGMGPDGHTCSLFPGHPLLKETERWIAPIEDSPKPPPRRITFTYSVVNHAHKAAFVLTGAGKQEMLARVLDEPELHIPSSLVRPAPPGVVYFFADQAAAQQTRYPVTSFSQ</sequence>
<dbReference type="InterPro" id="IPR006148">
    <property type="entry name" value="Glc/Gal-6P_isomerase"/>
</dbReference>
<comment type="function">
    <text evidence="6">Hydrolysis of 6-phosphogluconolactone to 6-phosphogluconate.</text>
</comment>
<reference evidence="8" key="1">
    <citation type="submission" date="2023-03" db="EMBL/GenBank/DDBJ databases">
        <title>Mating type loci evolution in Malassezia.</title>
        <authorList>
            <person name="Coelho M.A."/>
        </authorList>
    </citation>
    <scope>NUCLEOTIDE SEQUENCE</scope>
    <source>
        <strain evidence="8">CBS 11721</strain>
    </source>
</reference>
<dbReference type="InterPro" id="IPR005900">
    <property type="entry name" value="6-phosphogluconolactonase_DevB"/>
</dbReference>
<evidence type="ECO:0000256" key="4">
    <source>
        <dbReference type="ARBA" id="ARBA00013198"/>
    </source>
</evidence>
<dbReference type="FunFam" id="3.40.50.1360:FF:000005">
    <property type="entry name" value="6-phosphogluconolactonase"/>
    <property type="match status" value="1"/>
</dbReference>
<keyword evidence="9" id="KW-1185">Reference proteome</keyword>
<dbReference type="AlphaFoldDB" id="A0AAF0J4R7"/>
<evidence type="ECO:0000313" key="9">
    <source>
        <dbReference type="Proteomes" id="UP001219933"/>
    </source>
</evidence>
<dbReference type="Pfam" id="PF01182">
    <property type="entry name" value="Glucosamine_iso"/>
    <property type="match status" value="1"/>
</dbReference>
<evidence type="ECO:0000256" key="6">
    <source>
        <dbReference type="RuleBase" id="RU365095"/>
    </source>
</evidence>
<dbReference type="EMBL" id="CP119877">
    <property type="protein sequence ID" value="WFD33330.1"/>
    <property type="molecule type" value="Genomic_DNA"/>
</dbReference>
<dbReference type="NCBIfam" id="TIGR01198">
    <property type="entry name" value="pgl"/>
    <property type="match status" value="1"/>
</dbReference>
<evidence type="ECO:0000259" key="7">
    <source>
        <dbReference type="Pfam" id="PF01182"/>
    </source>
</evidence>
<evidence type="ECO:0000256" key="1">
    <source>
        <dbReference type="ARBA" id="ARBA00000832"/>
    </source>
</evidence>
<organism evidence="8 9">
    <name type="scientific">Malassezia cuniculi</name>
    <dbReference type="NCBI Taxonomy" id="948313"/>
    <lineage>
        <taxon>Eukaryota</taxon>
        <taxon>Fungi</taxon>
        <taxon>Dikarya</taxon>
        <taxon>Basidiomycota</taxon>
        <taxon>Ustilaginomycotina</taxon>
        <taxon>Malasseziomycetes</taxon>
        <taxon>Malasseziales</taxon>
        <taxon>Malasseziaceae</taxon>
        <taxon>Malassezia</taxon>
    </lineage>
</organism>
<evidence type="ECO:0000256" key="5">
    <source>
        <dbReference type="ARBA" id="ARBA00022801"/>
    </source>
</evidence>
<dbReference type="EC" id="3.1.1.31" evidence="4 6"/>
<dbReference type="InterPro" id="IPR039104">
    <property type="entry name" value="6PGL"/>
</dbReference>
<comment type="catalytic activity">
    <reaction evidence="1 6">
        <text>6-phospho-D-glucono-1,5-lactone + H2O = 6-phospho-D-gluconate + H(+)</text>
        <dbReference type="Rhea" id="RHEA:12556"/>
        <dbReference type="ChEBI" id="CHEBI:15377"/>
        <dbReference type="ChEBI" id="CHEBI:15378"/>
        <dbReference type="ChEBI" id="CHEBI:57955"/>
        <dbReference type="ChEBI" id="CHEBI:58759"/>
        <dbReference type="EC" id="3.1.1.31"/>
    </reaction>
</comment>
<dbReference type="GO" id="GO:0017057">
    <property type="term" value="F:6-phosphogluconolactonase activity"/>
    <property type="evidence" value="ECO:0007669"/>
    <property type="project" value="UniProtKB-UniRule"/>
</dbReference>
<feature type="domain" description="Glucosamine/galactosamine-6-phosphate isomerase" evidence="7">
    <location>
        <begin position="19"/>
        <end position="239"/>
    </location>
</feature>
<accession>A0AAF0J4R7</accession>